<feature type="signal peptide" evidence="7">
    <location>
        <begin position="1"/>
        <end position="20"/>
    </location>
</feature>
<evidence type="ECO:0000256" key="4">
    <source>
        <dbReference type="ARBA" id="ARBA00036320"/>
    </source>
</evidence>
<dbReference type="InterPro" id="IPR043504">
    <property type="entry name" value="Peptidase_S1_PA_chymotrypsin"/>
</dbReference>
<evidence type="ECO:0000256" key="6">
    <source>
        <dbReference type="SAM" id="Phobius"/>
    </source>
</evidence>
<evidence type="ECO:0000259" key="8">
    <source>
        <dbReference type="PROSITE" id="PS50240"/>
    </source>
</evidence>
<protein>
    <recommendedName>
        <fullName evidence="5">trypsin</fullName>
        <ecNumber evidence="5">3.4.21.4</ecNumber>
    </recommendedName>
</protein>
<dbReference type="FunFam" id="2.40.10.10:FF:000005">
    <property type="entry name" value="Serine protease 37"/>
    <property type="match status" value="1"/>
</dbReference>
<evidence type="ECO:0000313" key="10">
    <source>
        <dbReference type="Proteomes" id="UP000694700"/>
    </source>
</evidence>
<dbReference type="PANTHER" id="PTHR24271:SF87">
    <property type="entry name" value="ARGININE ESTERASE-LIKE-RELATED"/>
    <property type="match status" value="1"/>
</dbReference>
<keyword evidence="7" id="KW-0732">Signal</keyword>
<evidence type="ECO:0000256" key="7">
    <source>
        <dbReference type="SAM" id="SignalP"/>
    </source>
</evidence>
<dbReference type="PROSITE" id="PS00134">
    <property type="entry name" value="TRYPSIN_HIS"/>
    <property type="match status" value="1"/>
</dbReference>
<comment type="catalytic activity">
    <reaction evidence="4">
        <text>Preferential cleavage: Arg-|-Xaa, Lys-|-Xaa.</text>
        <dbReference type="EC" id="3.4.21.4"/>
    </reaction>
</comment>
<keyword evidence="6" id="KW-0812">Transmembrane</keyword>
<dbReference type="InterPro" id="IPR001314">
    <property type="entry name" value="Peptidase_S1A"/>
</dbReference>
<dbReference type="PANTHER" id="PTHR24271">
    <property type="entry name" value="KALLIKREIN-RELATED"/>
    <property type="match status" value="1"/>
</dbReference>
<sequence>MIKYYYLLITILLLLPQTESNKIEEAQFLHPPLYYIYNKYSQRKLIESLIVFMMTIISLLLLASLLPHLTFTAHVDVGIVNGTEAKPHSRPFMVSLQKKWRHICGGFLISDRFVMTAAHCWKEENLTAVVGAHDLRQNEGSVRIGVKSYHMHPDFNKCTFENDIMLLRLEKEIEQNKNVMKISIPKKERDIEADSVCRVAGWGRLNFKGKKSFRLMEAEVKIMNNTECKNKWKDKFSASEMMCVYGDGGSCSVCKNIIELRPSLVRSTVSFQSCVDLCFFTEGFRRSFGLWRHCSRCHFLW</sequence>
<proteinExistence type="predicted"/>
<evidence type="ECO:0000256" key="1">
    <source>
        <dbReference type="ARBA" id="ARBA00004239"/>
    </source>
</evidence>
<dbReference type="PRINTS" id="PR00722">
    <property type="entry name" value="CHYMOTRYPSIN"/>
</dbReference>
<keyword evidence="6" id="KW-1133">Transmembrane helix</keyword>
<dbReference type="Gene3D" id="2.40.10.10">
    <property type="entry name" value="Trypsin-like serine proteases"/>
    <property type="match status" value="1"/>
</dbReference>
<reference evidence="9" key="1">
    <citation type="submission" date="2025-08" db="UniProtKB">
        <authorList>
            <consortium name="Ensembl"/>
        </authorList>
    </citation>
    <scope>IDENTIFICATION</scope>
</reference>
<dbReference type="AlphaFoldDB" id="A0A8C2B4F8"/>
<dbReference type="SUPFAM" id="SSF50494">
    <property type="entry name" value="Trypsin-like serine proteases"/>
    <property type="match status" value="1"/>
</dbReference>
<comment type="subcellular location">
    <subcellularLocation>
        <location evidence="1">Secreted</location>
        <location evidence="1">Extracellular space</location>
    </subcellularLocation>
</comment>
<dbReference type="Pfam" id="PF00089">
    <property type="entry name" value="Trypsin"/>
    <property type="match status" value="1"/>
</dbReference>
<feature type="domain" description="Peptidase S1" evidence="8">
    <location>
        <begin position="79"/>
        <end position="301"/>
    </location>
</feature>
<name>A0A8C2B4F8_CYPCA</name>
<feature type="chain" id="PRO_5034215850" description="trypsin" evidence="7">
    <location>
        <begin position="21"/>
        <end position="301"/>
    </location>
</feature>
<dbReference type="Ensembl" id="ENSCCRT00015118749.1">
    <property type="protein sequence ID" value="ENSCCRP00015115096.1"/>
    <property type="gene ID" value="ENSCCRG00015045495.1"/>
</dbReference>
<dbReference type="SMART" id="SM00020">
    <property type="entry name" value="Tryp_SPc"/>
    <property type="match status" value="1"/>
</dbReference>
<dbReference type="InterPro" id="IPR001254">
    <property type="entry name" value="Trypsin_dom"/>
</dbReference>
<evidence type="ECO:0000256" key="5">
    <source>
        <dbReference type="ARBA" id="ARBA00038868"/>
    </source>
</evidence>
<dbReference type="EC" id="3.4.21.4" evidence="5"/>
<evidence type="ECO:0000256" key="3">
    <source>
        <dbReference type="ARBA" id="ARBA00023157"/>
    </source>
</evidence>
<feature type="transmembrane region" description="Helical" evidence="6">
    <location>
        <begin position="44"/>
        <end position="66"/>
    </location>
</feature>
<evidence type="ECO:0000256" key="2">
    <source>
        <dbReference type="ARBA" id="ARBA00023145"/>
    </source>
</evidence>
<dbReference type="InterPro" id="IPR018114">
    <property type="entry name" value="TRYPSIN_HIS"/>
</dbReference>
<keyword evidence="2" id="KW-0865">Zymogen</keyword>
<dbReference type="InterPro" id="IPR009003">
    <property type="entry name" value="Peptidase_S1_PA"/>
</dbReference>
<dbReference type="CDD" id="cd00190">
    <property type="entry name" value="Tryp_SPc"/>
    <property type="match status" value="1"/>
</dbReference>
<organism evidence="9 10">
    <name type="scientific">Cyprinus carpio</name>
    <name type="common">Common carp</name>
    <dbReference type="NCBI Taxonomy" id="7962"/>
    <lineage>
        <taxon>Eukaryota</taxon>
        <taxon>Metazoa</taxon>
        <taxon>Chordata</taxon>
        <taxon>Craniata</taxon>
        <taxon>Vertebrata</taxon>
        <taxon>Euteleostomi</taxon>
        <taxon>Actinopterygii</taxon>
        <taxon>Neopterygii</taxon>
        <taxon>Teleostei</taxon>
        <taxon>Ostariophysi</taxon>
        <taxon>Cypriniformes</taxon>
        <taxon>Cyprinidae</taxon>
        <taxon>Cyprininae</taxon>
        <taxon>Cyprinus</taxon>
    </lineage>
</organism>
<accession>A0A8C2B4F8</accession>
<dbReference type="GO" id="GO:0005576">
    <property type="term" value="C:extracellular region"/>
    <property type="evidence" value="ECO:0007669"/>
    <property type="project" value="UniProtKB-SubCell"/>
</dbReference>
<dbReference type="Proteomes" id="UP000694700">
    <property type="component" value="Unplaced"/>
</dbReference>
<evidence type="ECO:0000313" key="9">
    <source>
        <dbReference type="Ensembl" id="ENSCCRP00015115096.1"/>
    </source>
</evidence>
<dbReference type="GO" id="GO:0006508">
    <property type="term" value="P:proteolysis"/>
    <property type="evidence" value="ECO:0007669"/>
    <property type="project" value="InterPro"/>
</dbReference>
<keyword evidence="3" id="KW-1015">Disulfide bond</keyword>
<keyword evidence="6" id="KW-0472">Membrane</keyword>
<dbReference type="GO" id="GO:0004252">
    <property type="term" value="F:serine-type endopeptidase activity"/>
    <property type="evidence" value="ECO:0007669"/>
    <property type="project" value="UniProtKB-EC"/>
</dbReference>
<dbReference type="PROSITE" id="PS50240">
    <property type="entry name" value="TRYPSIN_DOM"/>
    <property type="match status" value="1"/>
</dbReference>